<evidence type="ECO:0000313" key="3">
    <source>
        <dbReference type="EMBL" id="MCL7032235.1"/>
    </source>
</evidence>
<sequence length="321" mass="34924">MAGTLLQSRIIGASLYGTTHDSKQGISGVANRRTVQNSVQMRGLRISAPPSLVFSAGTDFHSKAAISLSAAPNGRGSRCVAIAGLFARFTERAIKVIMVSQEEARRMGHSYVGTEQLLLGLISDEAGIPAKVLKSMGINLRNARAEVEKIIGRGEGILTVEIPFTPGAKRGLELAQQEAPKLGHYYIGYVHLLLGILQVIRMVNSVSTEPAVGNGVRGDKIISALKEYGTILTKLAEEGKLEANLVNLEPVMQGVEPFLKGFIRAPDEAKMAEEGKSDPVYRWVRQIEREMKTSVECHIKVIMRAQEEARRMGHNSQSCVH</sequence>
<keyword evidence="1" id="KW-0677">Repeat</keyword>
<dbReference type="SUPFAM" id="SSF81923">
    <property type="entry name" value="Double Clp-N motif"/>
    <property type="match status" value="1"/>
</dbReference>
<dbReference type="Pfam" id="PF02861">
    <property type="entry name" value="Clp_N"/>
    <property type="match status" value="1"/>
</dbReference>
<dbReference type="InterPro" id="IPR044217">
    <property type="entry name" value="CLPT1/2"/>
</dbReference>
<evidence type="ECO:0000313" key="4">
    <source>
        <dbReference type="Proteomes" id="UP001177140"/>
    </source>
</evidence>
<dbReference type="InterPro" id="IPR004176">
    <property type="entry name" value="Clp_R_N"/>
</dbReference>
<dbReference type="Proteomes" id="UP001177140">
    <property type="component" value="Unassembled WGS sequence"/>
</dbReference>
<comment type="caution">
    <text evidence="3">The sequence shown here is derived from an EMBL/GenBank/DDBJ whole genome shotgun (WGS) entry which is preliminary data.</text>
</comment>
<proteinExistence type="predicted"/>
<feature type="domain" description="Clp R" evidence="2">
    <location>
        <begin position="86"/>
        <end position="234"/>
    </location>
</feature>
<dbReference type="PANTHER" id="PTHR47016">
    <property type="entry name" value="ATP-DEPENDENT CLP PROTEASE ATP-BINDING SUBUNIT CLPT1, CHLOROPLASTIC"/>
    <property type="match status" value="1"/>
</dbReference>
<accession>A0AA41SCD0</accession>
<name>A0AA41SCD0_PAPNU</name>
<gene>
    <name evidence="3" type="ORF">MKW94_018322</name>
</gene>
<evidence type="ECO:0000259" key="2">
    <source>
        <dbReference type="PROSITE" id="PS51903"/>
    </source>
</evidence>
<dbReference type="EMBL" id="JAJJMA010121185">
    <property type="protein sequence ID" value="MCL7032235.1"/>
    <property type="molecule type" value="Genomic_DNA"/>
</dbReference>
<protein>
    <recommendedName>
        <fullName evidence="2">Clp R domain-containing protein</fullName>
    </recommendedName>
</protein>
<dbReference type="InterPro" id="IPR036628">
    <property type="entry name" value="Clp_N_dom_sf"/>
</dbReference>
<reference evidence="3" key="1">
    <citation type="submission" date="2022-03" db="EMBL/GenBank/DDBJ databases">
        <title>A functionally conserved STORR gene fusion in Papaver species that diverged 16.8 million years ago.</title>
        <authorList>
            <person name="Catania T."/>
        </authorList>
    </citation>
    <scope>NUCLEOTIDE SEQUENCE</scope>
    <source>
        <strain evidence="3">S-191538</strain>
    </source>
</reference>
<dbReference type="AlphaFoldDB" id="A0AA41SCD0"/>
<keyword evidence="4" id="KW-1185">Reference proteome</keyword>
<evidence type="ECO:0000256" key="1">
    <source>
        <dbReference type="PROSITE-ProRule" id="PRU01251"/>
    </source>
</evidence>
<dbReference type="PROSITE" id="PS51903">
    <property type="entry name" value="CLP_R"/>
    <property type="match status" value="1"/>
</dbReference>
<dbReference type="Gene3D" id="1.10.1780.10">
    <property type="entry name" value="Clp, N-terminal domain"/>
    <property type="match status" value="1"/>
</dbReference>
<organism evidence="3 4">
    <name type="scientific">Papaver nudicaule</name>
    <name type="common">Iceland poppy</name>
    <dbReference type="NCBI Taxonomy" id="74823"/>
    <lineage>
        <taxon>Eukaryota</taxon>
        <taxon>Viridiplantae</taxon>
        <taxon>Streptophyta</taxon>
        <taxon>Embryophyta</taxon>
        <taxon>Tracheophyta</taxon>
        <taxon>Spermatophyta</taxon>
        <taxon>Magnoliopsida</taxon>
        <taxon>Ranunculales</taxon>
        <taxon>Papaveraceae</taxon>
        <taxon>Papaveroideae</taxon>
        <taxon>Papaver</taxon>
    </lineage>
</organism>
<dbReference type="PANTHER" id="PTHR47016:SF5">
    <property type="entry name" value="CLP DOMAIN SUPERFAMILY PROTEIN"/>
    <property type="match status" value="1"/>
</dbReference>